<evidence type="ECO:0000256" key="4">
    <source>
        <dbReference type="ARBA" id="ARBA00022475"/>
    </source>
</evidence>
<evidence type="ECO:0000256" key="3">
    <source>
        <dbReference type="ARBA" id="ARBA00022448"/>
    </source>
</evidence>
<keyword evidence="11" id="KW-1185">Reference proteome</keyword>
<feature type="transmembrane region" description="Helical" evidence="9">
    <location>
        <begin position="196"/>
        <end position="221"/>
    </location>
</feature>
<dbReference type="Pfam" id="PF01594">
    <property type="entry name" value="AI-2E_transport"/>
    <property type="match status" value="1"/>
</dbReference>
<proteinExistence type="inferred from homology"/>
<evidence type="ECO:0000256" key="6">
    <source>
        <dbReference type="ARBA" id="ARBA00022989"/>
    </source>
</evidence>
<evidence type="ECO:0000313" key="10">
    <source>
        <dbReference type="EMBL" id="TGO05422.1"/>
    </source>
</evidence>
<accession>A0A4Z1E3T1</accession>
<dbReference type="EMBL" id="RHPJ01000002">
    <property type="protein sequence ID" value="TGO05422.1"/>
    <property type="molecule type" value="Genomic_DNA"/>
</dbReference>
<feature type="transmembrane region" description="Helical" evidence="9">
    <location>
        <begin position="269"/>
        <end position="297"/>
    </location>
</feature>
<evidence type="ECO:0000256" key="2">
    <source>
        <dbReference type="ARBA" id="ARBA00009773"/>
    </source>
</evidence>
<sequence length="452" mass="47143">MTFNGGPGRRAIARVPHRRRPGGAPTEELIVTTPARRRRPTSADGPRSGVGRLWSDGVGTVGTRAVQWLAILALVAGFGLLVTQLTLVVIPVLIALVLASAISPLVRWLRDKGWPSILATWTSLLGLLALLSAIVWGVVETVARQWGDLVDSAVDGVQALQDQLAGLPFEISDAQIDEVQSTLTGLLSSDGFSSGVVAGVSATANFVTGLVLVIVVLFFFLKDGPRIWEFLLRPFEGESYERGRRVGGKTVQTLGGYVRGTAIVAAVDAIGIGIGLAILGVPLALPLAVLTFLLAFIPLVGATLAGTLAALVALVTDGLGSAVIVIIIVVGVNQLEGNLLQPVIMARSLRLHPLVILVALTAGTVTAGITGAVLAVPIAAAIWGAVTVWDGPSTPARFARQKREERVHVGHHDDEDEHDGDDAAEPVADEDVTDAVAPTDATDETGSARRAT</sequence>
<evidence type="ECO:0000256" key="1">
    <source>
        <dbReference type="ARBA" id="ARBA00004651"/>
    </source>
</evidence>
<dbReference type="GO" id="GO:0055085">
    <property type="term" value="P:transmembrane transport"/>
    <property type="evidence" value="ECO:0007669"/>
    <property type="project" value="TreeGrafter"/>
</dbReference>
<dbReference type="PANTHER" id="PTHR21716:SF53">
    <property type="entry name" value="PERMEASE PERM-RELATED"/>
    <property type="match status" value="1"/>
</dbReference>
<protein>
    <submittedName>
        <fullName evidence="10">Putative permease</fullName>
    </submittedName>
</protein>
<gene>
    <name evidence="10" type="ORF">SERN_1426</name>
</gene>
<feature type="transmembrane region" description="Helical" evidence="9">
    <location>
        <begin position="88"/>
        <end position="106"/>
    </location>
</feature>
<feature type="transmembrane region" description="Helical" evidence="9">
    <location>
        <begin position="354"/>
        <end position="383"/>
    </location>
</feature>
<keyword evidence="4" id="KW-1003">Cell membrane</keyword>
<keyword evidence="5 9" id="KW-0812">Transmembrane</keyword>
<organism evidence="10 11">
    <name type="scientific">Serinibacter arcticus</name>
    <dbReference type="NCBI Taxonomy" id="1655435"/>
    <lineage>
        <taxon>Bacteria</taxon>
        <taxon>Bacillati</taxon>
        <taxon>Actinomycetota</taxon>
        <taxon>Actinomycetes</taxon>
        <taxon>Micrococcales</taxon>
        <taxon>Beutenbergiaceae</taxon>
        <taxon>Serinibacter</taxon>
    </lineage>
</organism>
<comment type="subcellular location">
    <subcellularLocation>
        <location evidence="1">Cell membrane</location>
        <topology evidence="1">Multi-pass membrane protein</topology>
    </subcellularLocation>
</comment>
<comment type="caution">
    <text evidence="10">The sequence shown here is derived from an EMBL/GenBank/DDBJ whole genome shotgun (WGS) entry which is preliminary data.</text>
</comment>
<feature type="compositionally biased region" description="Acidic residues" evidence="8">
    <location>
        <begin position="414"/>
        <end position="433"/>
    </location>
</feature>
<keyword evidence="6 9" id="KW-1133">Transmembrane helix</keyword>
<dbReference type="PANTHER" id="PTHR21716">
    <property type="entry name" value="TRANSMEMBRANE PROTEIN"/>
    <property type="match status" value="1"/>
</dbReference>
<evidence type="ECO:0000256" key="7">
    <source>
        <dbReference type="ARBA" id="ARBA00023136"/>
    </source>
</evidence>
<feature type="transmembrane region" description="Helical" evidence="9">
    <location>
        <begin position="309"/>
        <end position="333"/>
    </location>
</feature>
<evidence type="ECO:0000313" key="11">
    <source>
        <dbReference type="Proteomes" id="UP000297318"/>
    </source>
</evidence>
<comment type="similarity">
    <text evidence="2">Belongs to the autoinducer-2 exporter (AI-2E) (TC 2.A.86) family.</text>
</comment>
<dbReference type="AlphaFoldDB" id="A0A4Z1E3T1"/>
<evidence type="ECO:0000256" key="9">
    <source>
        <dbReference type="SAM" id="Phobius"/>
    </source>
</evidence>
<evidence type="ECO:0000256" key="5">
    <source>
        <dbReference type="ARBA" id="ARBA00022692"/>
    </source>
</evidence>
<feature type="region of interest" description="Disordered" evidence="8">
    <location>
        <begin position="17"/>
        <end position="48"/>
    </location>
</feature>
<feature type="compositionally biased region" description="Basic and acidic residues" evidence="8">
    <location>
        <begin position="401"/>
        <end position="413"/>
    </location>
</feature>
<keyword evidence="7 9" id="KW-0472">Membrane</keyword>
<feature type="transmembrane region" description="Helical" evidence="9">
    <location>
        <begin position="118"/>
        <end position="139"/>
    </location>
</feature>
<dbReference type="InterPro" id="IPR002549">
    <property type="entry name" value="AI-2E-like"/>
</dbReference>
<dbReference type="Proteomes" id="UP000297318">
    <property type="component" value="Unassembled WGS sequence"/>
</dbReference>
<feature type="region of interest" description="Disordered" evidence="8">
    <location>
        <begin position="400"/>
        <end position="452"/>
    </location>
</feature>
<dbReference type="GO" id="GO:0005886">
    <property type="term" value="C:plasma membrane"/>
    <property type="evidence" value="ECO:0007669"/>
    <property type="project" value="UniProtKB-SubCell"/>
</dbReference>
<evidence type="ECO:0000256" key="8">
    <source>
        <dbReference type="SAM" id="MobiDB-lite"/>
    </source>
</evidence>
<keyword evidence="3" id="KW-0813">Transport</keyword>
<dbReference type="OrthoDB" id="9784366at2"/>
<reference evidence="10 11" key="1">
    <citation type="submission" date="2018-11" db="EMBL/GenBank/DDBJ databases">
        <title>Complete genome sequencing of the Actinobacteria Serinibacter sp. K3-2.</title>
        <authorList>
            <person name="Rakitin A.L."/>
            <person name="Beletsky A.V."/>
            <person name="Mardanov A.V."/>
            <person name="Ravin N.V."/>
            <person name="Gromova A.S."/>
            <person name="Filippova S.N."/>
            <person name="Gal'Chenko V.F."/>
        </authorList>
    </citation>
    <scope>NUCLEOTIDE SEQUENCE [LARGE SCALE GENOMIC DNA]</scope>
    <source>
        <strain evidence="10 11">K3-2</strain>
    </source>
</reference>
<name>A0A4Z1E3T1_9MICO</name>